<proteinExistence type="predicted"/>
<reference evidence="2" key="1">
    <citation type="submission" date="2020-10" db="EMBL/GenBank/DDBJ databases">
        <authorList>
            <person name="Gilroy R."/>
        </authorList>
    </citation>
    <scope>NUCLEOTIDE SEQUENCE</scope>
    <source>
        <strain evidence="2">B1-20833</strain>
    </source>
</reference>
<feature type="signal peptide" evidence="1">
    <location>
        <begin position="1"/>
        <end position="23"/>
    </location>
</feature>
<dbReference type="Pfam" id="PF07676">
    <property type="entry name" value="PD40"/>
    <property type="match status" value="1"/>
</dbReference>
<dbReference type="EMBL" id="JADIMI010000078">
    <property type="protein sequence ID" value="MBO8452822.1"/>
    <property type="molecule type" value="Genomic_DNA"/>
</dbReference>
<protein>
    <submittedName>
        <fullName evidence="2">PD40 domain-containing protein</fullName>
    </submittedName>
</protein>
<dbReference type="Proteomes" id="UP000823661">
    <property type="component" value="Unassembled WGS sequence"/>
</dbReference>
<feature type="chain" id="PRO_5039226306" evidence="1">
    <location>
        <begin position="24"/>
        <end position="1037"/>
    </location>
</feature>
<evidence type="ECO:0000256" key="1">
    <source>
        <dbReference type="SAM" id="SignalP"/>
    </source>
</evidence>
<sequence length="1037" mass="116302">MGTAIRNITAVFLLFIPSVISHAQFYTTGDDPASVHWSVTETETYRIIYPEGLDSLAGVYARTLERYKEATGRSAGYVPGEWTYGRIPVVLHAFNASSNGSVAWAPRRMDLYTSPQAYGGEPMPWTDMLAIHEQRHTAQMQAGLSGAFRPFGWIFGEMFNGLVAGIYPSSAFLEGDAVIAETALSRSGRGRTGDFLNYYMIAFDNGDFRSWNRWRFGSQRYYAPDHYAAGYLLLGGIRYLYGIPDFTARYFHHIARRPYDFNAFSNVLKKSTGRNLKTVYREIADSMAVMWAAETEARKPFTGYQRITDTPSRYTVYSRNRVVDGEIYSVRSGMTQPAALVRTTKDGKSSRLRAFSSSDGKFSAGPDGRIYWSEPVPDRRWSHRINSVIRYFDTSSGRTRSLSAEGRLSSPSVSVDGKTLTVTEYLDDGRSRVVIMDADNGDISGHISVPDSLQAVESILLRDSLYITAISSSGYGIYSIRCPESSDGWRTILAPQPVKILNLDRYGDCLTFTSDRTGVNEFYHFEPSSGILVQKTSTRYGADDFVYSPDGRQLIYSLRQYEGKLLVRTEAADLMDRRVEFSDIHRYKVADAISAQEKDLASGKYMADTLRHCRRSGSRREKTGTVHRYRKVPNLFKIHSWAPVYFNVDRLRSFSYDRFYQMLSPGVAGISQNELGTAVTQFGYSAHKDPYNSSKWRHSGHLSFSYTGWYPVIEASVDFNDRAAKNSFFTVRTIDRQPVSLSSGATLSGNPYVNVDISVYIPFNFSRGGWQTGFVPQINYSLSNDCFQTVFINENSPMLLSMDEPAEISRGSVIPVQTLSGSLRFYTMRPVASSGIYPRWGIGLEAGAMSRPALERYYSPMSYAYLYGYLPGIIPQHGVHFSATGQSILNPGAYFGTPAVNTLPQGLNTNSELVSLASMYSDRSLKLSLDYAIPIYIGDITIFGPFMYLKRLTLTPQFDFTMFDWMEGYDFSGNLFSAGASLTLDFDRLFWLRFPFSVGVTYSYSGGSAFEALRTAVRANGSSFGHHYIGPIFSVDF</sequence>
<accession>A0A9D9HIY4</accession>
<gene>
    <name evidence="2" type="ORF">IAC06_08105</name>
</gene>
<dbReference type="AlphaFoldDB" id="A0A9D9HIY4"/>
<dbReference type="InterPro" id="IPR011659">
    <property type="entry name" value="WD40"/>
</dbReference>
<dbReference type="SUPFAM" id="SSF82171">
    <property type="entry name" value="DPP6 N-terminal domain-like"/>
    <property type="match status" value="1"/>
</dbReference>
<evidence type="ECO:0000313" key="3">
    <source>
        <dbReference type="Proteomes" id="UP000823661"/>
    </source>
</evidence>
<evidence type="ECO:0000313" key="2">
    <source>
        <dbReference type="EMBL" id="MBO8452822.1"/>
    </source>
</evidence>
<keyword evidence="1" id="KW-0732">Signal</keyword>
<reference evidence="2" key="2">
    <citation type="journal article" date="2021" name="PeerJ">
        <title>Extensive microbial diversity within the chicken gut microbiome revealed by metagenomics and culture.</title>
        <authorList>
            <person name="Gilroy R."/>
            <person name="Ravi A."/>
            <person name="Getino M."/>
            <person name="Pursley I."/>
            <person name="Horton D.L."/>
            <person name="Alikhan N.F."/>
            <person name="Baker D."/>
            <person name="Gharbi K."/>
            <person name="Hall N."/>
            <person name="Watson M."/>
            <person name="Adriaenssens E.M."/>
            <person name="Foster-Nyarko E."/>
            <person name="Jarju S."/>
            <person name="Secka A."/>
            <person name="Antonio M."/>
            <person name="Oren A."/>
            <person name="Chaudhuri R.R."/>
            <person name="La Ragione R."/>
            <person name="Hildebrand F."/>
            <person name="Pallen M.J."/>
        </authorList>
    </citation>
    <scope>NUCLEOTIDE SEQUENCE</scope>
    <source>
        <strain evidence="2">B1-20833</strain>
    </source>
</reference>
<name>A0A9D9HIY4_9BACT</name>
<comment type="caution">
    <text evidence="2">The sequence shown here is derived from an EMBL/GenBank/DDBJ whole genome shotgun (WGS) entry which is preliminary data.</text>
</comment>
<organism evidence="2 3">
    <name type="scientific">Candidatus Cryptobacteroides intestinavium</name>
    <dbReference type="NCBI Taxonomy" id="2840766"/>
    <lineage>
        <taxon>Bacteria</taxon>
        <taxon>Pseudomonadati</taxon>
        <taxon>Bacteroidota</taxon>
        <taxon>Bacteroidia</taxon>
        <taxon>Bacteroidales</taxon>
        <taxon>Candidatus Cryptobacteroides</taxon>
    </lineage>
</organism>